<evidence type="ECO:0000256" key="1">
    <source>
        <dbReference type="ARBA" id="ARBA00022723"/>
    </source>
</evidence>
<reference evidence="8 9" key="1">
    <citation type="submission" date="2024-08" db="EMBL/GenBank/DDBJ databases">
        <title>Insights into the chromosomal genome structure of Flemingia macrophylla.</title>
        <authorList>
            <person name="Ding Y."/>
            <person name="Zhao Y."/>
            <person name="Bi W."/>
            <person name="Wu M."/>
            <person name="Zhao G."/>
            <person name="Gong Y."/>
            <person name="Li W."/>
            <person name="Zhang P."/>
        </authorList>
    </citation>
    <scope>NUCLEOTIDE SEQUENCE [LARGE SCALE GENOMIC DNA]</scope>
    <source>
        <strain evidence="8">DYQJB</strain>
        <tissue evidence="8">Leaf</tissue>
    </source>
</reference>
<keyword evidence="3 5" id="KW-0862">Zinc</keyword>
<dbReference type="PROSITE" id="PS50103">
    <property type="entry name" value="ZF_C3H1"/>
    <property type="match status" value="4"/>
</dbReference>
<dbReference type="Gene3D" id="4.10.1000.10">
    <property type="entry name" value="Zinc finger, CCCH-type"/>
    <property type="match status" value="1"/>
</dbReference>
<keyword evidence="1 5" id="KW-0479">Metal-binding</keyword>
<evidence type="ECO:0000313" key="8">
    <source>
        <dbReference type="EMBL" id="KAL2341148.1"/>
    </source>
</evidence>
<dbReference type="SUPFAM" id="SSF90229">
    <property type="entry name" value="CCCH zinc finger"/>
    <property type="match status" value="4"/>
</dbReference>
<comment type="caution">
    <text evidence="8">The sequence shown here is derived from an EMBL/GenBank/DDBJ whole genome shotgun (WGS) entry which is preliminary data.</text>
</comment>
<feature type="zinc finger region" description="C3H1-type" evidence="5">
    <location>
        <begin position="344"/>
        <end position="372"/>
    </location>
</feature>
<dbReference type="GO" id="GO:0008270">
    <property type="term" value="F:zinc ion binding"/>
    <property type="evidence" value="ECO:0007669"/>
    <property type="project" value="UniProtKB-KW"/>
</dbReference>
<feature type="compositionally biased region" description="Polar residues" evidence="6">
    <location>
        <begin position="419"/>
        <end position="436"/>
    </location>
</feature>
<dbReference type="Pfam" id="PF00642">
    <property type="entry name" value="zf-CCCH"/>
    <property type="match status" value="4"/>
</dbReference>
<dbReference type="PANTHER" id="PTHR12506:SF47">
    <property type="entry name" value="TRANSCRIPTION FACTOR C3H FAMILY-RELATED"/>
    <property type="match status" value="1"/>
</dbReference>
<organism evidence="8 9">
    <name type="scientific">Flemingia macrophylla</name>
    <dbReference type="NCBI Taxonomy" id="520843"/>
    <lineage>
        <taxon>Eukaryota</taxon>
        <taxon>Viridiplantae</taxon>
        <taxon>Streptophyta</taxon>
        <taxon>Embryophyta</taxon>
        <taxon>Tracheophyta</taxon>
        <taxon>Spermatophyta</taxon>
        <taxon>Magnoliopsida</taxon>
        <taxon>eudicotyledons</taxon>
        <taxon>Gunneridae</taxon>
        <taxon>Pentapetalae</taxon>
        <taxon>rosids</taxon>
        <taxon>fabids</taxon>
        <taxon>Fabales</taxon>
        <taxon>Fabaceae</taxon>
        <taxon>Papilionoideae</taxon>
        <taxon>50 kb inversion clade</taxon>
        <taxon>NPAAA clade</taxon>
        <taxon>indigoferoid/millettioid clade</taxon>
        <taxon>Phaseoleae</taxon>
        <taxon>Flemingia</taxon>
    </lineage>
</organism>
<name>A0ABD1N0E8_9FABA</name>
<dbReference type="GO" id="GO:0003729">
    <property type="term" value="F:mRNA binding"/>
    <property type="evidence" value="ECO:0007669"/>
    <property type="project" value="UniProtKB-ARBA"/>
</dbReference>
<feature type="region of interest" description="Disordered" evidence="6">
    <location>
        <begin position="270"/>
        <end position="307"/>
    </location>
</feature>
<feature type="region of interest" description="Disordered" evidence="6">
    <location>
        <begin position="399"/>
        <end position="468"/>
    </location>
</feature>
<evidence type="ECO:0000256" key="5">
    <source>
        <dbReference type="PROSITE-ProRule" id="PRU00723"/>
    </source>
</evidence>
<keyword evidence="9" id="KW-1185">Reference proteome</keyword>
<feature type="zinc finger region" description="C3H1-type" evidence="5">
    <location>
        <begin position="132"/>
        <end position="160"/>
    </location>
</feature>
<evidence type="ECO:0000256" key="2">
    <source>
        <dbReference type="ARBA" id="ARBA00022771"/>
    </source>
</evidence>
<keyword evidence="4" id="KW-0238">DNA-binding</keyword>
<keyword evidence="2 5" id="KW-0863">Zinc-finger</keyword>
<evidence type="ECO:0000313" key="9">
    <source>
        <dbReference type="Proteomes" id="UP001603857"/>
    </source>
</evidence>
<dbReference type="SMART" id="SM00356">
    <property type="entry name" value="ZnF_C3H1"/>
    <property type="match status" value="4"/>
</dbReference>
<evidence type="ECO:0000256" key="3">
    <source>
        <dbReference type="ARBA" id="ARBA00022833"/>
    </source>
</evidence>
<dbReference type="PANTHER" id="PTHR12506">
    <property type="entry name" value="PROTEIN PHOSPHATASE RELATED"/>
    <property type="match status" value="1"/>
</dbReference>
<dbReference type="Proteomes" id="UP001603857">
    <property type="component" value="Unassembled WGS sequence"/>
</dbReference>
<dbReference type="InterPro" id="IPR050974">
    <property type="entry name" value="Plant_ZF_CCCH"/>
</dbReference>
<feature type="compositionally biased region" description="Low complexity" evidence="6">
    <location>
        <begin position="399"/>
        <end position="418"/>
    </location>
</feature>
<feature type="domain" description="C3H1-type" evidence="7">
    <location>
        <begin position="132"/>
        <end position="160"/>
    </location>
</feature>
<sequence length="468" mass="49593">MEQYGRSSEGSRSDPSQEWAGPGLEEAVWQLGLEESYPVRPDEADCTYYLRTGFCGFGSRCRFNHPRDRAAVVVPERAAGEYPERVGQPVCQYYMRTRTCKFGSSCKYHHPRQPGGGAATPVSLNYYGYPLRPGEKECSYYVKTGQCKFGATCKFHHPVPAGVQMPPPPPVAPVSPLPVPVPSPLYSTMRPPPGPSSQQIGVLVARPPMMPGSLVQSLYGPVVVSPPMLPFSGWSPYQASATGHVLPSGTPSNVGSPQLYGITQLPSSPAAYPGPYQPSGSSVGPSSSSQKEQAFPERSNQPEYQYYPKSGEAKFGPSYRYHPPPDTSAPKADVVLSSAGLPLRPGAPPCIHYAQHGACKFGSACKFDHPMGSLSYSPSASSMADMAVAPYNVGSTISTVVPSSSSSELRPELSSGSSKESVPSRMSTGMLTSEPASQLSTQSSPPTSGPLAATVTTTTSSNVPHTSS</sequence>
<dbReference type="GO" id="GO:0003677">
    <property type="term" value="F:DNA binding"/>
    <property type="evidence" value="ECO:0007669"/>
    <property type="project" value="UniProtKB-KW"/>
</dbReference>
<evidence type="ECO:0000256" key="4">
    <source>
        <dbReference type="ARBA" id="ARBA00023125"/>
    </source>
</evidence>
<evidence type="ECO:0000256" key="6">
    <source>
        <dbReference type="SAM" id="MobiDB-lite"/>
    </source>
</evidence>
<feature type="domain" description="C3H1-type" evidence="7">
    <location>
        <begin position="40"/>
        <end position="68"/>
    </location>
</feature>
<dbReference type="InterPro" id="IPR000571">
    <property type="entry name" value="Znf_CCCH"/>
</dbReference>
<dbReference type="Gene3D" id="2.30.30.1190">
    <property type="match status" value="1"/>
</dbReference>
<feature type="region of interest" description="Disordered" evidence="6">
    <location>
        <begin position="1"/>
        <end position="20"/>
    </location>
</feature>
<feature type="domain" description="C3H1-type" evidence="7">
    <location>
        <begin position="85"/>
        <end position="113"/>
    </location>
</feature>
<dbReference type="InterPro" id="IPR036855">
    <property type="entry name" value="Znf_CCCH_sf"/>
</dbReference>
<feature type="compositionally biased region" description="Low complexity" evidence="6">
    <location>
        <begin position="273"/>
        <end position="290"/>
    </location>
</feature>
<evidence type="ECO:0000259" key="7">
    <source>
        <dbReference type="PROSITE" id="PS50103"/>
    </source>
</evidence>
<proteinExistence type="predicted"/>
<feature type="zinc finger region" description="C3H1-type" evidence="5">
    <location>
        <begin position="85"/>
        <end position="113"/>
    </location>
</feature>
<gene>
    <name evidence="8" type="ORF">Fmac_009088</name>
</gene>
<feature type="compositionally biased region" description="Low complexity" evidence="6">
    <location>
        <begin position="437"/>
        <end position="468"/>
    </location>
</feature>
<feature type="compositionally biased region" description="Polar residues" evidence="6">
    <location>
        <begin position="1"/>
        <end position="16"/>
    </location>
</feature>
<accession>A0ABD1N0E8</accession>
<feature type="zinc finger region" description="C3H1-type" evidence="5">
    <location>
        <begin position="40"/>
        <end position="68"/>
    </location>
</feature>
<feature type="domain" description="C3H1-type" evidence="7">
    <location>
        <begin position="344"/>
        <end position="372"/>
    </location>
</feature>
<protein>
    <recommendedName>
        <fullName evidence="7">C3H1-type domain-containing protein</fullName>
    </recommendedName>
</protein>
<dbReference type="AlphaFoldDB" id="A0ABD1N0E8"/>
<dbReference type="EMBL" id="JBGMDY010000003">
    <property type="protein sequence ID" value="KAL2341148.1"/>
    <property type="molecule type" value="Genomic_DNA"/>
</dbReference>